<evidence type="ECO:0000259" key="7">
    <source>
        <dbReference type="Pfam" id="PF04542"/>
    </source>
</evidence>
<dbReference type="RefSeq" id="WP_092651189.1">
    <property type="nucleotide sequence ID" value="NZ_LT629732.1"/>
</dbReference>
<feature type="domain" description="RNA polymerase sigma factor 70 region 4 type 2" evidence="8">
    <location>
        <begin position="125"/>
        <end position="177"/>
    </location>
</feature>
<dbReference type="Gene3D" id="1.10.1740.10">
    <property type="match status" value="1"/>
</dbReference>
<keyword evidence="3 6" id="KW-0731">Sigma factor</keyword>
<dbReference type="InterPro" id="IPR000838">
    <property type="entry name" value="RNA_pol_sigma70_ECF_CS"/>
</dbReference>
<dbReference type="GO" id="GO:0003677">
    <property type="term" value="F:DNA binding"/>
    <property type="evidence" value="ECO:0007669"/>
    <property type="project" value="UniProtKB-KW"/>
</dbReference>
<keyword evidence="10" id="KW-1185">Reference proteome</keyword>
<dbReference type="InterPro" id="IPR036388">
    <property type="entry name" value="WH-like_DNA-bd_sf"/>
</dbReference>
<evidence type="ECO:0000313" key="10">
    <source>
        <dbReference type="Proteomes" id="UP000198983"/>
    </source>
</evidence>
<dbReference type="Proteomes" id="UP000198983">
    <property type="component" value="Chromosome I"/>
</dbReference>
<dbReference type="InterPro" id="IPR013249">
    <property type="entry name" value="RNA_pol_sigma70_r4_t2"/>
</dbReference>
<reference evidence="9 10" key="1">
    <citation type="submission" date="2016-10" db="EMBL/GenBank/DDBJ databases">
        <authorList>
            <person name="de Groot N.N."/>
        </authorList>
    </citation>
    <scope>NUCLEOTIDE SEQUENCE [LARGE SCALE GENOMIC DNA]</scope>
    <source>
        <strain evidence="9 10">DSM 22024</strain>
    </source>
</reference>
<evidence type="ECO:0000256" key="3">
    <source>
        <dbReference type="ARBA" id="ARBA00023082"/>
    </source>
</evidence>
<dbReference type="PROSITE" id="PS01063">
    <property type="entry name" value="SIGMA70_ECF"/>
    <property type="match status" value="1"/>
</dbReference>
<keyword evidence="4 6" id="KW-0238">DNA-binding</keyword>
<evidence type="ECO:0000256" key="6">
    <source>
        <dbReference type="RuleBase" id="RU000716"/>
    </source>
</evidence>
<dbReference type="NCBIfam" id="TIGR02937">
    <property type="entry name" value="sigma70-ECF"/>
    <property type="match status" value="1"/>
</dbReference>
<dbReference type="EMBL" id="LT629732">
    <property type="protein sequence ID" value="SDR95063.1"/>
    <property type="molecule type" value="Genomic_DNA"/>
</dbReference>
<accession>A0A1H1N7R8</accession>
<evidence type="ECO:0000256" key="1">
    <source>
        <dbReference type="ARBA" id="ARBA00010641"/>
    </source>
</evidence>
<evidence type="ECO:0000256" key="4">
    <source>
        <dbReference type="ARBA" id="ARBA00023125"/>
    </source>
</evidence>
<proteinExistence type="inferred from homology"/>
<evidence type="ECO:0000256" key="5">
    <source>
        <dbReference type="ARBA" id="ARBA00023163"/>
    </source>
</evidence>
<dbReference type="InterPro" id="IPR013325">
    <property type="entry name" value="RNA_pol_sigma_r2"/>
</dbReference>
<dbReference type="CDD" id="cd06171">
    <property type="entry name" value="Sigma70_r4"/>
    <property type="match status" value="1"/>
</dbReference>
<gene>
    <name evidence="9" type="ORF">SAMN04489717_1132</name>
</gene>
<dbReference type="Gene3D" id="1.10.10.10">
    <property type="entry name" value="Winged helix-like DNA-binding domain superfamily/Winged helix DNA-binding domain"/>
    <property type="match status" value="1"/>
</dbReference>
<name>A0A1H1N7R8_9ACTN</name>
<dbReference type="PANTHER" id="PTHR43133:SF8">
    <property type="entry name" value="RNA POLYMERASE SIGMA FACTOR HI_1459-RELATED"/>
    <property type="match status" value="1"/>
</dbReference>
<dbReference type="GO" id="GO:0016987">
    <property type="term" value="F:sigma factor activity"/>
    <property type="evidence" value="ECO:0007669"/>
    <property type="project" value="UniProtKB-KW"/>
</dbReference>
<dbReference type="InterPro" id="IPR007627">
    <property type="entry name" value="RNA_pol_sigma70_r2"/>
</dbReference>
<dbReference type="SUPFAM" id="SSF88659">
    <property type="entry name" value="Sigma3 and sigma4 domains of RNA polymerase sigma factors"/>
    <property type="match status" value="1"/>
</dbReference>
<sequence length="185" mass="20557">MTTSAPADDTLVARARIGDTTAFAQLVRRYSGPAYRIALRILGDADAAQDVAQEAFLTAWRRLDRIRVEQAFAAWLYRIVTTAALQAARRRHGHPDAELDHERARLPPSATGNPEQHVLVADLLAALQAALGLLTPEQRACWVLRELEGLSYDEIAEVTGIGPDAVRGRIHRARVRLARELKPWR</sequence>
<dbReference type="InterPro" id="IPR039425">
    <property type="entry name" value="RNA_pol_sigma-70-like"/>
</dbReference>
<dbReference type="SUPFAM" id="SSF88946">
    <property type="entry name" value="Sigma2 domain of RNA polymerase sigma factors"/>
    <property type="match status" value="1"/>
</dbReference>
<dbReference type="OrthoDB" id="5244716at2"/>
<dbReference type="AlphaFoldDB" id="A0A1H1N7R8"/>
<dbReference type="InterPro" id="IPR013324">
    <property type="entry name" value="RNA_pol_sigma_r3/r4-like"/>
</dbReference>
<evidence type="ECO:0000313" key="9">
    <source>
        <dbReference type="EMBL" id="SDR95063.1"/>
    </source>
</evidence>
<dbReference type="Pfam" id="PF04542">
    <property type="entry name" value="Sigma70_r2"/>
    <property type="match status" value="1"/>
</dbReference>
<dbReference type="GO" id="GO:0006950">
    <property type="term" value="P:response to stress"/>
    <property type="evidence" value="ECO:0007669"/>
    <property type="project" value="UniProtKB-ARBA"/>
</dbReference>
<dbReference type="PANTHER" id="PTHR43133">
    <property type="entry name" value="RNA POLYMERASE ECF-TYPE SIGMA FACTO"/>
    <property type="match status" value="1"/>
</dbReference>
<feature type="domain" description="RNA polymerase sigma-70 region 2" evidence="7">
    <location>
        <begin position="26"/>
        <end position="91"/>
    </location>
</feature>
<evidence type="ECO:0000259" key="8">
    <source>
        <dbReference type="Pfam" id="PF08281"/>
    </source>
</evidence>
<organism evidence="9 10">
    <name type="scientific">Actinopolymorpha singaporensis</name>
    <dbReference type="NCBI Taxonomy" id="117157"/>
    <lineage>
        <taxon>Bacteria</taxon>
        <taxon>Bacillati</taxon>
        <taxon>Actinomycetota</taxon>
        <taxon>Actinomycetes</taxon>
        <taxon>Propionibacteriales</taxon>
        <taxon>Actinopolymorphaceae</taxon>
        <taxon>Actinopolymorpha</taxon>
    </lineage>
</organism>
<comment type="similarity">
    <text evidence="1 6">Belongs to the sigma-70 factor family. ECF subfamily.</text>
</comment>
<dbReference type="GO" id="GO:0006352">
    <property type="term" value="P:DNA-templated transcription initiation"/>
    <property type="evidence" value="ECO:0007669"/>
    <property type="project" value="InterPro"/>
</dbReference>
<dbReference type="STRING" id="117157.SAMN04489717_1132"/>
<evidence type="ECO:0000256" key="2">
    <source>
        <dbReference type="ARBA" id="ARBA00023015"/>
    </source>
</evidence>
<keyword evidence="2 6" id="KW-0805">Transcription regulation</keyword>
<dbReference type="InterPro" id="IPR014284">
    <property type="entry name" value="RNA_pol_sigma-70_dom"/>
</dbReference>
<dbReference type="Pfam" id="PF08281">
    <property type="entry name" value="Sigma70_r4_2"/>
    <property type="match status" value="1"/>
</dbReference>
<keyword evidence="5 6" id="KW-0804">Transcription</keyword>
<protein>
    <recommendedName>
        <fullName evidence="6">RNA polymerase sigma factor</fullName>
    </recommendedName>
</protein>